<dbReference type="AlphaFoldDB" id="A0A1C3WGF3"/>
<accession>A0A1C3WGF3</accession>
<sequence>MTNASTKKKVKLTVMETVYPPISSQEAVWLQHVPEVEELWRGSDFYMIGGRAEATFRNVAVDADAHVMTLDFFVGDDCVDAVALNLRALPGVAAAPSSTYWIEAGNKLIRLWDGPVDEPGSTVLEWFTTEKLIWDRSRGRSGITGFERYTKAATYDLLYVGIAKVGDSFDRLISRGHKARMEILSNEPQRYPGARVSDEIMLFLFRAQPLIMTTFEPDHDFENEDFSGAYDHKRIVADAEKAFVSLLKPQYNVVKFANYPKGADGLHGSDYVRYGYVIGESITFNTAHGQMSGARDPLTGSHTSEADSIFVEGDTVSLFISGVDYPSGGKEALASEPPAD</sequence>
<evidence type="ECO:0000313" key="1">
    <source>
        <dbReference type="EMBL" id="SCB39137.1"/>
    </source>
</evidence>
<organism evidence="1 2">
    <name type="scientific">Rhizobium lusitanum</name>
    <dbReference type="NCBI Taxonomy" id="293958"/>
    <lineage>
        <taxon>Bacteria</taxon>
        <taxon>Pseudomonadati</taxon>
        <taxon>Pseudomonadota</taxon>
        <taxon>Alphaproteobacteria</taxon>
        <taxon>Hyphomicrobiales</taxon>
        <taxon>Rhizobiaceae</taxon>
        <taxon>Rhizobium/Agrobacterium group</taxon>
        <taxon>Rhizobium</taxon>
    </lineage>
</organism>
<name>A0A1C3WGF3_9HYPH</name>
<dbReference type="OrthoDB" id="9804173at2"/>
<dbReference type="RefSeq" id="WP_028753527.1">
    <property type="nucleotide sequence ID" value="NZ_FMAF01000011.1"/>
</dbReference>
<dbReference type="EMBL" id="FMAF01000011">
    <property type="protein sequence ID" value="SCB39137.1"/>
    <property type="molecule type" value="Genomic_DNA"/>
</dbReference>
<evidence type="ECO:0000313" key="2">
    <source>
        <dbReference type="Proteomes" id="UP000199205"/>
    </source>
</evidence>
<protein>
    <submittedName>
        <fullName evidence="1">Uncharacterized protein</fullName>
    </submittedName>
</protein>
<dbReference type="GeneID" id="32525438"/>
<dbReference type="Proteomes" id="UP000199205">
    <property type="component" value="Unassembled WGS sequence"/>
</dbReference>
<gene>
    <name evidence="1" type="ORF">GA0061101_111119</name>
</gene>
<reference evidence="1 2" key="1">
    <citation type="submission" date="2016-08" db="EMBL/GenBank/DDBJ databases">
        <authorList>
            <person name="Seilhamer J.J."/>
        </authorList>
    </citation>
    <scope>NUCLEOTIDE SEQUENCE [LARGE SCALE GENOMIC DNA]</scope>
    <source>
        <strain evidence="1 2">P1-7</strain>
    </source>
</reference>
<proteinExistence type="predicted"/>